<comment type="caution">
    <text evidence="1">The sequence shown here is derived from an EMBL/GenBank/DDBJ whole genome shotgun (WGS) entry which is preliminary data.</text>
</comment>
<accession>A0ACB8Z170</accession>
<reference evidence="2" key="1">
    <citation type="journal article" date="2022" name="Mol. Ecol. Resour.">
        <title>The genomes of chicory, endive, great burdock and yacon provide insights into Asteraceae palaeo-polyploidization history and plant inulin production.</title>
        <authorList>
            <person name="Fan W."/>
            <person name="Wang S."/>
            <person name="Wang H."/>
            <person name="Wang A."/>
            <person name="Jiang F."/>
            <person name="Liu H."/>
            <person name="Zhao H."/>
            <person name="Xu D."/>
            <person name="Zhang Y."/>
        </authorList>
    </citation>
    <scope>NUCLEOTIDE SEQUENCE [LARGE SCALE GENOMIC DNA]</scope>
    <source>
        <strain evidence="2">cv. Punajuju</strain>
    </source>
</reference>
<gene>
    <name evidence="1" type="ORF">L2E82_49733</name>
</gene>
<proteinExistence type="predicted"/>
<organism evidence="1 2">
    <name type="scientific">Cichorium intybus</name>
    <name type="common">Chicory</name>
    <dbReference type="NCBI Taxonomy" id="13427"/>
    <lineage>
        <taxon>Eukaryota</taxon>
        <taxon>Viridiplantae</taxon>
        <taxon>Streptophyta</taxon>
        <taxon>Embryophyta</taxon>
        <taxon>Tracheophyta</taxon>
        <taxon>Spermatophyta</taxon>
        <taxon>Magnoliopsida</taxon>
        <taxon>eudicotyledons</taxon>
        <taxon>Gunneridae</taxon>
        <taxon>Pentapetalae</taxon>
        <taxon>asterids</taxon>
        <taxon>campanulids</taxon>
        <taxon>Asterales</taxon>
        <taxon>Asteraceae</taxon>
        <taxon>Cichorioideae</taxon>
        <taxon>Cichorieae</taxon>
        <taxon>Cichoriinae</taxon>
        <taxon>Cichorium</taxon>
    </lineage>
</organism>
<dbReference type="Proteomes" id="UP001055811">
    <property type="component" value="Linkage Group LG09"/>
</dbReference>
<evidence type="ECO:0000313" key="1">
    <source>
        <dbReference type="EMBL" id="KAI3691378.1"/>
    </source>
</evidence>
<evidence type="ECO:0000313" key="2">
    <source>
        <dbReference type="Proteomes" id="UP001055811"/>
    </source>
</evidence>
<name>A0ACB8Z170_CICIN</name>
<dbReference type="EMBL" id="CM042017">
    <property type="protein sequence ID" value="KAI3691378.1"/>
    <property type="molecule type" value="Genomic_DNA"/>
</dbReference>
<keyword evidence="2" id="KW-1185">Reference proteome</keyword>
<reference evidence="1 2" key="2">
    <citation type="journal article" date="2022" name="Mol. Ecol. Resour.">
        <title>The genomes of chicory, endive, great burdock and yacon provide insights into Asteraceae paleo-polyploidization history and plant inulin production.</title>
        <authorList>
            <person name="Fan W."/>
            <person name="Wang S."/>
            <person name="Wang H."/>
            <person name="Wang A."/>
            <person name="Jiang F."/>
            <person name="Liu H."/>
            <person name="Zhao H."/>
            <person name="Xu D."/>
            <person name="Zhang Y."/>
        </authorList>
    </citation>
    <scope>NUCLEOTIDE SEQUENCE [LARGE SCALE GENOMIC DNA]</scope>
    <source>
        <strain evidence="2">cv. Punajuju</strain>
        <tissue evidence="1">Leaves</tissue>
    </source>
</reference>
<protein>
    <submittedName>
        <fullName evidence="1">Uncharacterized protein</fullName>
    </submittedName>
</protein>
<sequence>MIYRALFDSDAESIDDVTVRQFEKKVKERIKVTRQVIAEAKESFDNQLKIQKLKDIIFAVNEQLTKAKKQGAFSSLIAAKSIPKSLHCVAMRLMEERITWLKSIQKLSKIHLTTTYSNYIHMGIY</sequence>